<keyword evidence="2" id="KW-1185">Reference proteome</keyword>
<name>A0ABP6ZDZ7_9ACTN</name>
<protein>
    <submittedName>
        <fullName evidence="1">Uncharacterized protein</fullName>
    </submittedName>
</protein>
<accession>A0ABP6ZDZ7</accession>
<reference evidence="2" key="1">
    <citation type="journal article" date="2019" name="Int. J. Syst. Evol. Microbiol.">
        <title>The Global Catalogue of Microorganisms (GCM) 10K type strain sequencing project: providing services to taxonomists for standard genome sequencing and annotation.</title>
        <authorList>
            <consortium name="The Broad Institute Genomics Platform"/>
            <consortium name="The Broad Institute Genome Sequencing Center for Infectious Disease"/>
            <person name="Wu L."/>
            <person name="Ma J."/>
        </authorList>
    </citation>
    <scope>NUCLEOTIDE SEQUENCE [LARGE SCALE GENOMIC DNA]</scope>
    <source>
        <strain evidence="2">JCM 16929</strain>
    </source>
</reference>
<proteinExistence type="predicted"/>
<gene>
    <name evidence="1" type="ORF">GCM10022236_01190</name>
</gene>
<evidence type="ECO:0000313" key="2">
    <source>
        <dbReference type="Proteomes" id="UP001501490"/>
    </source>
</evidence>
<comment type="caution">
    <text evidence="1">The sequence shown here is derived from an EMBL/GenBank/DDBJ whole genome shotgun (WGS) entry which is preliminary data.</text>
</comment>
<evidence type="ECO:0000313" key="1">
    <source>
        <dbReference type="EMBL" id="GAA3603181.1"/>
    </source>
</evidence>
<dbReference type="EMBL" id="BAABAB010000002">
    <property type="protein sequence ID" value="GAA3603181.1"/>
    <property type="molecule type" value="Genomic_DNA"/>
</dbReference>
<sequence>MLQREGTSNATMELAGGAAGTSALLTRIGWQHCVPGQTAERCGLAGTDLRSLWTPNEGKVM</sequence>
<dbReference type="Proteomes" id="UP001501490">
    <property type="component" value="Unassembled WGS sequence"/>
</dbReference>
<organism evidence="1 2">
    <name type="scientific">Microlunatus ginsengisoli</name>
    <dbReference type="NCBI Taxonomy" id="363863"/>
    <lineage>
        <taxon>Bacteria</taxon>
        <taxon>Bacillati</taxon>
        <taxon>Actinomycetota</taxon>
        <taxon>Actinomycetes</taxon>
        <taxon>Propionibacteriales</taxon>
        <taxon>Propionibacteriaceae</taxon>
        <taxon>Microlunatus</taxon>
    </lineage>
</organism>